<dbReference type="OrthoDB" id="442460at2759"/>
<evidence type="ECO:0000256" key="4">
    <source>
        <dbReference type="ARBA" id="ARBA00022807"/>
    </source>
</evidence>
<evidence type="ECO:0000256" key="5">
    <source>
        <dbReference type="SAM" id="MobiDB-lite"/>
    </source>
</evidence>
<evidence type="ECO:0000259" key="6">
    <source>
        <dbReference type="PROSITE" id="PS50600"/>
    </source>
</evidence>
<dbReference type="Pfam" id="PF02902">
    <property type="entry name" value="Peptidase_C48"/>
    <property type="match status" value="1"/>
</dbReference>
<dbReference type="GO" id="GO:0008234">
    <property type="term" value="F:cysteine-type peptidase activity"/>
    <property type="evidence" value="ECO:0007669"/>
    <property type="project" value="UniProtKB-KW"/>
</dbReference>
<keyword evidence="9" id="KW-1185">Reference proteome</keyword>
<evidence type="ECO:0000256" key="1">
    <source>
        <dbReference type="ARBA" id="ARBA00005234"/>
    </source>
</evidence>
<sequence length="1105" mass="121165">MITQSQVTGVLDPHWHQRKGAASTSLVTKEAFQLEPHQQGSQAPESNQSVVPHRSEEGQPVAKQVAAQWQNGEDWHGQRWQGFGVSESNQSMTQYQEQVTGVLDPHWHQRKGAASTSLVTKEAFQLEPHQQGSQAPESNQSVVPHSSEVPWSDSSKEGQPVAKQVAAQWQNGEDWHGQRWQGFASESNQSMTQYQEQVTGVLDPHWHQRKGVAASSLVTKEAFQLEPHQQGSQAPESNQSVVPHRSEEGQPVAKQVAAQWQNGKDWHGQRWQGFGASASNQSMTQYQEQASQQQEGSMATSQGRLEASKDSSWSPSPALENGHTMKFPGFHHQAWPAPVPIPANLPKTSDLTVSKPAAKVPPHQALQNEAWPAPVPIPANLPKTSDLTVSKPAAKVPPHQALQNEASAATAGTTGKAVATLLATTAKGAPPKAPMMTSQAPLPPPPKAQAPSMLQPLPPPQEPPPFSAEMGEVSAAPYSAPMSVQYSAELGEESGGESADLDEEAKFLDKSRAADFQREFERGGVGKGDDLADWCLQIYRDFKEEHQDELKEEARAGRESQMQQIHLKFPMAPELKDRDGADAVMEHYFWHMGGLLGMARGVSTAGLPPAGASPAPARAAKDPVRRKRAAPRMLGLERIGTLGPKICQDLELHRRAKALGYEDVEDSEDRSMAEPICIDLDDEVGEATIKQISGDAGMALSFSVVPEAGQRVRQQSVPSTVISHLTVESTSTIVLKLLKPVFWQVSADQGDYLDHLALVTNEPEFHMVLSTLRWWLPHVVVQGTLPQQLEKDPVVLRLEGISLTARDIELLGDEQCLNDSVLDFFLKLAVDLVAPEHLKGDLYVASTFFYQKLTAGGVENGEAGWQNVRRWTRALPHGLLGQRFVVVPINEQNIHWWLAVVCHARHALEPVDEAALGKAPRIVCLDSAQEPPLKNRTVAFLRGYLWKEWCERHPSAMSEEGTLDKVSGLVNLQAIAADVPKQANSFDCGIFIIEYLLHLLRSKTALAGLGLAAHKHWFGQASVSYRRTRLKWIANLLQHQAKRLGETDVNRLLQEPKVRRAVAMALTELPRKALADKASLVVSKLKRSSASPEAGDAKKPKTEAT</sequence>
<dbReference type="GO" id="GO:0016926">
    <property type="term" value="P:protein desumoylation"/>
    <property type="evidence" value="ECO:0007669"/>
    <property type="project" value="UniProtKB-ARBA"/>
</dbReference>
<feature type="compositionally biased region" description="Basic and acidic residues" evidence="5">
    <location>
        <begin position="1095"/>
        <end position="1105"/>
    </location>
</feature>
<reference evidence="8 9" key="2">
    <citation type="submission" date="2024-05" db="EMBL/GenBank/DDBJ databases">
        <authorList>
            <person name="Chen Y."/>
            <person name="Shah S."/>
            <person name="Dougan E. K."/>
            <person name="Thang M."/>
            <person name="Chan C."/>
        </authorList>
    </citation>
    <scope>NUCLEOTIDE SEQUENCE [LARGE SCALE GENOMIC DNA]</scope>
</reference>
<accession>A0A9P1GL47</accession>
<dbReference type="PANTHER" id="PTHR46915">
    <property type="entry name" value="UBIQUITIN-LIKE PROTEASE 4-RELATED"/>
    <property type="match status" value="1"/>
</dbReference>
<keyword evidence="2" id="KW-0645">Protease</keyword>
<feature type="domain" description="Ubiquitin-like protease family profile" evidence="6">
    <location>
        <begin position="801"/>
        <end position="999"/>
    </location>
</feature>
<reference evidence="7" key="1">
    <citation type="submission" date="2022-10" db="EMBL/GenBank/DDBJ databases">
        <authorList>
            <person name="Chen Y."/>
            <person name="Dougan E. K."/>
            <person name="Chan C."/>
            <person name="Rhodes N."/>
            <person name="Thang M."/>
        </authorList>
    </citation>
    <scope>NUCLEOTIDE SEQUENCE</scope>
</reference>
<evidence type="ECO:0000256" key="2">
    <source>
        <dbReference type="ARBA" id="ARBA00022670"/>
    </source>
</evidence>
<evidence type="ECO:0000313" key="8">
    <source>
        <dbReference type="EMBL" id="CAL4802176.1"/>
    </source>
</evidence>
<keyword evidence="4" id="KW-0788">Thiol protease</keyword>
<evidence type="ECO:0000313" key="7">
    <source>
        <dbReference type="EMBL" id="CAI4014864.1"/>
    </source>
</evidence>
<dbReference type="PROSITE" id="PS50600">
    <property type="entry name" value="ULP_PROTEASE"/>
    <property type="match status" value="1"/>
</dbReference>
<proteinExistence type="inferred from homology"/>
<organism evidence="7">
    <name type="scientific">Cladocopium goreaui</name>
    <dbReference type="NCBI Taxonomy" id="2562237"/>
    <lineage>
        <taxon>Eukaryota</taxon>
        <taxon>Sar</taxon>
        <taxon>Alveolata</taxon>
        <taxon>Dinophyceae</taxon>
        <taxon>Suessiales</taxon>
        <taxon>Symbiodiniaceae</taxon>
        <taxon>Cladocopium</taxon>
    </lineage>
</organism>
<dbReference type="InterPro" id="IPR003653">
    <property type="entry name" value="Peptidase_C48_C"/>
</dbReference>
<dbReference type="GO" id="GO:0006508">
    <property type="term" value="P:proteolysis"/>
    <property type="evidence" value="ECO:0007669"/>
    <property type="project" value="UniProtKB-KW"/>
</dbReference>
<evidence type="ECO:0000256" key="3">
    <source>
        <dbReference type="ARBA" id="ARBA00022801"/>
    </source>
</evidence>
<feature type="region of interest" description="Disordered" evidence="5">
    <location>
        <begin position="1083"/>
        <end position="1105"/>
    </location>
</feature>
<dbReference type="Gene3D" id="1.10.418.20">
    <property type="match status" value="1"/>
</dbReference>
<feature type="compositionally biased region" description="Low complexity" evidence="5">
    <location>
        <begin position="607"/>
        <end position="618"/>
    </location>
</feature>
<feature type="compositionally biased region" description="Polar residues" evidence="5">
    <location>
        <begin position="36"/>
        <end position="50"/>
    </location>
</feature>
<keyword evidence="3" id="KW-0378">Hydrolase</keyword>
<dbReference type="EMBL" id="CAMXCT030006504">
    <property type="protein sequence ID" value="CAL4802176.1"/>
    <property type="molecule type" value="Genomic_DNA"/>
</dbReference>
<evidence type="ECO:0000313" key="9">
    <source>
        <dbReference type="Proteomes" id="UP001152797"/>
    </source>
</evidence>
<feature type="compositionally biased region" description="Polar residues" evidence="5">
    <location>
        <begin position="128"/>
        <end position="144"/>
    </location>
</feature>
<comment type="similarity">
    <text evidence="1">Belongs to the peptidase C48 family.</text>
</comment>
<dbReference type="EMBL" id="CAMXCT020006504">
    <property type="protein sequence ID" value="CAL1168239.1"/>
    <property type="molecule type" value="Genomic_DNA"/>
</dbReference>
<dbReference type="PANTHER" id="PTHR46915:SF2">
    <property type="entry name" value="UBIQUITIN-LIKE PROTEASE 4"/>
    <property type="match status" value="1"/>
</dbReference>
<feature type="region of interest" description="Disordered" evidence="5">
    <location>
        <begin position="225"/>
        <end position="331"/>
    </location>
</feature>
<feature type="region of interest" description="Disordered" evidence="5">
    <location>
        <begin position="607"/>
        <end position="627"/>
    </location>
</feature>
<feature type="region of interest" description="Disordered" evidence="5">
    <location>
        <begin position="1"/>
        <end position="80"/>
    </location>
</feature>
<feature type="compositionally biased region" description="Low complexity" evidence="5">
    <location>
        <begin position="281"/>
        <end position="299"/>
    </location>
</feature>
<feature type="compositionally biased region" description="Pro residues" evidence="5">
    <location>
        <begin position="456"/>
        <end position="466"/>
    </location>
</feature>
<feature type="region of interest" description="Disordered" evidence="5">
    <location>
        <begin position="428"/>
        <end position="470"/>
    </location>
</feature>
<gene>
    <name evidence="7" type="ORF">C1SCF055_LOCUS39729</name>
</gene>
<dbReference type="AlphaFoldDB" id="A0A9P1GL47"/>
<feature type="compositionally biased region" description="Low complexity" evidence="5">
    <location>
        <begin position="428"/>
        <end position="440"/>
    </location>
</feature>
<dbReference type="Proteomes" id="UP001152797">
    <property type="component" value="Unassembled WGS sequence"/>
</dbReference>
<feature type="compositionally biased region" description="Polar residues" evidence="5">
    <location>
        <begin position="227"/>
        <end position="241"/>
    </location>
</feature>
<dbReference type="EMBL" id="CAMXCT010006504">
    <property type="protein sequence ID" value="CAI4014864.1"/>
    <property type="molecule type" value="Genomic_DNA"/>
</dbReference>
<feature type="region of interest" description="Disordered" evidence="5">
    <location>
        <begin position="126"/>
        <end position="169"/>
    </location>
</feature>
<comment type="caution">
    <text evidence="7">The sequence shown here is derived from an EMBL/GenBank/DDBJ whole genome shotgun (WGS) entry which is preliminary data.</text>
</comment>
<name>A0A9P1GL47_9DINO</name>
<dbReference type="Gene3D" id="3.30.310.130">
    <property type="entry name" value="Ubiquitin-related"/>
    <property type="match status" value="1"/>
</dbReference>
<dbReference type="SUPFAM" id="SSF54001">
    <property type="entry name" value="Cysteine proteinases"/>
    <property type="match status" value="1"/>
</dbReference>
<dbReference type="InterPro" id="IPR038765">
    <property type="entry name" value="Papain-like_cys_pep_sf"/>
</dbReference>
<protein>
    <recommendedName>
        <fullName evidence="6">Ubiquitin-like protease family profile domain-containing protein</fullName>
    </recommendedName>
</protein>